<dbReference type="InterPro" id="IPR024555">
    <property type="entry name" value="PX-associated"/>
</dbReference>
<feature type="domain" description="PX" evidence="2">
    <location>
        <begin position="174"/>
        <end position="359"/>
    </location>
</feature>
<dbReference type="InterPro" id="IPR024554">
    <property type="entry name" value="LEC1-like_C"/>
</dbReference>
<reference evidence="4 5" key="1">
    <citation type="submission" date="2016-07" db="EMBL/GenBank/DDBJ databases">
        <title>Pervasive Adenine N6-methylation of Active Genes in Fungi.</title>
        <authorList>
            <consortium name="DOE Joint Genome Institute"/>
            <person name="Mondo S.J."/>
            <person name="Dannebaum R.O."/>
            <person name="Kuo R.C."/>
            <person name="Labutti K."/>
            <person name="Haridas S."/>
            <person name="Kuo A."/>
            <person name="Salamov A."/>
            <person name="Ahrendt S.R."/>
            <person name="Lipzen A."/>
            <person name="Sullivan W."/>
            <person name="Andreopoulos W.B."/>
            <person name="Clum A."/>
            <person name="Lindquist E."/>
            <person name="Daum C."/>
            <person name="Ramamoorthy G.K."/>
            <person name="Gryganskyi A."/>
            <person name="Culley D."/>
            <person name="Magnuson J.K."/>
            <person name="James T.Y."/>
            <person name="O'Malley M.A."/>
            <person name="Stajich J.E."/>
            <person name="Spatafora J.W."/>
            <person name="Visel A."/>
            <person name="Grigoriev I.V."/>
        </authorList>
    </citation>
    <scope>NUCLEOTIDE SEQUENCE [LARGE SCALE GENOMIC DNA]</scope>
    <source>
        <strain evidence="4 5">CBS 129021</strain>
    </source>
</reference>
<evidence type="ECO:0000313" key="5">
    <source>
        <dbReference type="Proteomes" id="UP000193689"/>
    </source>
</evidence>
<evidence type="ECO:0000259" key="2">
    <source>
        <dbReference type="Pfam" id="PF12825"/>
    </source>
</evidence>
<feature type="compositionally biased region" description="Low complexity" evidence="1">
    <location>
        <begin position="591"/>
        <end position="607"/>
    </location>
</feature>
<proteinExistence type="predicted"/>
<feature type="domain" description="PX" evidence="2">
    <location>
        <begin position="370"/>
        <end position="501"/>
    </location>
</feature>
<evidence type="ECO:0000256" key="1">
    <source>
        <dbReference type="SAM" id="MobiDB-lite"/>
    </source>
</evidence>
<dbReference type="PANTHER" id="PTHR47185">
    <property type="entry name" value="PX DOMAIN-CONTAINING PROTEIN YPR097W"/>
    <property type="match status" value="1"/>
</dbReference>
<feature type="domain" description="PX-associated" evidence="3">
    <location>
        <begin position="3"/>
        <end position="130"/>
    </location>
</feature>
<evidence type="ECO:0000259" key="3">
    <source>
        <dbReference type="Pfam" id="PF12828"/>
    </source>
</evidence>
<comment type="caution">
    <text evidence="4">The sequence shown here is derived from an EMBL/GenBank/DDBJ whole genome shotgun (WGS) entry which is preliminary data.</text>
</comment>
<dbReference type="AlphaFoldDB" id="A0A1Y2DIE0"/>
<sequence length="708" mass="78388">MPSKTLTSTQLRALFDILTHYETYREVVSFRDPAAISKYGYPFDKEPDKDVPQVDGAETSFPLLQLLLTSIILPVPVVRVIPRDFWNVHLQGIMARFAQVELSESYDKSGLGTRKTLATAASVIHESITRGILGGVSERGRRGFQEYYDATTAEGVIAAWDDAIHELTHGNLIDELFDHVTASTNFEDHSPAVKTAVDYAIVHIATLLHQVLVVSPKGQYMRRLLESTHKVIPYSVVGQTLRVGNAATMMSAMLRLLLGKVSIGGFTNWMGITQNAADGSNLLQKIISVVLDWDAGDFRKAVEKIKKSKNGASNDHLAALDDHLQATRDQHDLIRAQSIKQQESIVVSILKSRDPALTKDFTEAQHTQCLEYYAAKLAVRDREKIIEVLCQSSPDYFTSMIKEGMTAIDPLIRNIHANMDLRRYLGDAQKFLDDLIQTSKPKEAENPKKDAAIPPSVEDYVALLRRNRQLLFDWLHDIAKDCPDIRDDFRGWAKETIKIFRADTTPEDPSKEKDEHTVRSDKTHRDDTSASGAGAISGNLESIFSDLSPDTREAVLTALDAHAEYLASLDALSKMRMQQILNRSEKAFDQSTGKASSSNSESGSMSGPGTYLLRWQSLLDEALITTATMSGPPRRGKEVAEVKTWDKKEKITVEPKGSWDSDAIATMEARSVPEAPDVGVVTEALGKPFKDIVADVSSRGIRNSPVGP</sequence>
<dbReference type="Proteomes" id="UP000193689">
    <property type="component" value="Unassembled WGS sequence"/>
</dbReference>
<evidence type="ECO:0000313" key="4">
    <source>
        <dbReference type="EMBL" id="ORY58575.1"/>
    </source>
</evidence>
<dbReference type="Pfam" id="PF12828">
    <property type="entry name" value="PXB"/>
    <property type="match status" value="1"/>
</dbReference>
<organism evidence="4 5">
    <name type="scientific">Pseudomassariella vexata</name>
    <dbReference type="NCBI Taxonomy" id="1141098"/>
    <lineage>
        <taxon>Eukaryota</taxon>
        <taxon>Fungi</taxon>
        <taxon>Dikarya</taxon>
        <taxon>Ascomycota</taxon>
        <taxon>Pezizomycotina</taxon>
        <taxon>Sordariomycetes</taxon>
        <taxon>Xylariomycetidae</taxon>
        <taxon>Amphisphaeriales</taxon>
        <taxon>Pseudomassariaceae</taxon>
        <taxon>Pseudomassariella</taxon>
    </lineage>
</organism>
<gene>
    <name evidence="4" type="ORF">BCR38DRAFT_400375</name>
</gene>
<dbReference type="InParanoid" id="A0A1Y2DIE0"/>
<feature type="region of interest" description="Disordered" evidence="1">
    <location>
        <begin position="503"/>
        <end position="535"/>
    </location>
</feature>
<dbReference type="STRING" id="1141098.A0A1Y2DIE0"/>
<dbReference type="Pfam" id="PF12825">
    <property type="entry name" value="DUF3818"/>
    <property type="match status" value="2"/>
</dbReference>
<accession>A0A1Y2DIE0</accession>
<dbReference type="PANTHER" id="PTHR47185:SF2">
    <property type="entry name" value="FUNGAL PROTEIN"/>
    <property type="match status" value="1"/>
</dbReference>
<keyword evidence="5" id="KW-1185">Reference proteome</keyword>
<protein>
    <submittedName>
        <fullName evidence="4">PX-associated-domain-containing protein</fullName>
    </submittedName>
</protein>
<dbReference type="GeneID" id="63773950"/>
<dbReference type="InterPro" id="IPR047168">
    <property type="entry name" value="LEC1-like"/>
</dbReference>
<dbReference type="GO" id="GO:0035091">
    <property type="term" value="F:phosphatidylinositol binding"/>
    <property type="evidence" value="ECO:0007669"/>
    <property type="project" value="TreeGrafter"/>
</dbReference>
<feature type="compositionally biased region" description="Basic and acidic residues" evidence="1">
    <location>
        <begin position="508"/>
        <end position="528"/>
    </location>
</feature>
<dbReference type="OrthoDB" id="2117459at2759"/>
<dbReference type="EMBL" id="MCFJ01000016">
    <property type="protein sequence ID" value="ORY58575.1"/>
    <property type="molecule type" value="Genomic_DNA"/>
</dbReference>
<feature type="region of interest" description="Disordered" evidence="1">
    <location>
        <begin position="585"/>
        <end position="607"/>
    </location>
</feature>
<name>A0A1Y2DIE0_9PEZI</name>
<dbReference type="RefSeq" id="XP_040711492.1">
    <property type="nucleotide sequence ID" value="XM_040857738.1"/>
</dbReference>